<comment type="subcellular location">
    <subcellularLocation>
        <location evidence="1">Membrane</location>
    </subcellularLocation>
</comment>
<reference evidence="7 8" key="1">
    <citation type="submission" date="2009-06" db="EMBL/GenBank/DDBJ databases">
        <title>Complete sequence of Thermotogales bacterium TBF 19.5.1.</title>
        <authorList>
            <consortium name="US DOE Joint Genome Institute"/>
            <person name="Lucas S."/>
            <person name="Copeland A."/>
            <person name="Lapidus A."/>
            <person name="Glavina del Rio T."/>
            <person name="Tice H."/>
            <person name="Bruce D."/>
            <person name="Goodwin L."/>
            <person name="Pitluck S."/>
            <person name="Chertkov O."/>
            <person name="Brettin T."/>
            <person name="Detter J.C."/>
            <person name="Han C."/>
            <person name="Schmutz J."/>
            <person name="Larimer F."/>
            <person name="Land M."/>
            <person name="Hauser L."/>
            <person name="Kyrpides N."/>
            <person name="Ovchinnikova G."/>
            <person name="Noll K."/>
        </authorList>
    </citation>
    <scope>NUCLEOTIDE SEQUENCE [LARGE SCALE GENOMIC DNA]</scope>
    <source>
        <strain evidence="8">ATCC BAA-1733 / DSM 21960 / TBF 19.5.1</strain>
    </source>
</reference>
<dbReference type="InterPro" id="IPR050810">
    <property type="entry name" value="Bact_Secretion_Sys_Channel"/>
</dbReference>
<evidence type="ECO:0000256" key="1">
    <source>
        <dbReference type="ARBA" id="ARBA00004370"/>
    </source>
</evidence>
<evidence type="ECO:0000256" key="2">
    <source>
        <dbReference type="ARBA" id="ARBA00022729"/>
    </source>
</evidence>
<dbReference type="PANTHER" id="PTHR30332:SF24">
    <property type="entry name" value="SECRETIN GSPD-RELATED"/>
    <property type="match status" value="1"/>
</dbReference>
<dbReference type="EMBL" id="CP001634">
    <property type="protein sequence ID" value="ACR80542.1"/>
    <property type="molecule type" value="Genomic_DNA"/>
</dbReference>
<dbReference type="HOGENOM" id="CLU_227719_0_0_0"/>
<dbReference type="eggNOG" id="COG4796">
    <property type="taxonomic scope" value="Bacteria"/>
</dbReference>
<dbReference type="OrthoDB" id="9779724at2"/>
<dbReference type="RefSeq" id="WP_015869185.1">
    <property type="nucleotide sequence ID" value="NC_012785.1"/>
</dbReference>
<evidence type="ECO:0000259" key="6">
    <source>
        <dbReference type="Pfam" id="PF00263"/>
    </source>
</evidence>
<sequence length="2628" mass="291265">MKKSSLLLLFLFLIFFSILIHANQLKSLVPTLDDRSVTITMTFSSALNELDYNIQSNPSKTVYSLTLYGVSGKNMNLPLRAGPVEGLWTRDLGDRMSLSVALLIPANKEPEVLLKNNTLILRFWRSAIEVSVDRFSTYSMNLQTVLTYLFSDEVLNLSHVITEKVGKLPVTVGFTSSHPEDILRNILISLGSQIAYAYLTDGTFYIGTPEEVKDVVNRFWKTYIGVDIKVGEDGQNQLEAIRKALPVEAFLEYIPNESTLLAFGDLETHLLLSNLLTSSYIKKEYNVELLKLPSGEKTLDYFYKIASEVNNFLCDGSVKIDSLPEFNKLILSGSARDVNIIISYLDSYKKSLQKDLEQSKPKILTVKLPDNFKIVEDVINRNRTEKITLASLIESLLSNYIPGEQLQVDRTFESLGKITLTFPEAMTDIVNEILRDITLRSQTIGYRILRDTAPIDNEIIMQIEDLTGVIIESLGENNGYIIKGEKNKLDIAEYLISQFTEASHGKIARRFIEIKTADAFDSVKNFLEHFFATEGLKPEQYTIDAIAERLVFISAPEEALERALQELGKYEKVFFPETGEYFIEIPENVYESGIKDLISTLYTGKIDYTYIPSIEILIVRGNKNDLTSLQNLIKQMTPKIESHLGLKTSPIEERKISKLIKSLPGWDDEKFNTYLESYLGEEAYKRIKIIPTTGGYLVIGDETTVKVVENEIERLRELENPYYLIVERLPRIEQFNDLLLRMGITVEIFPVNSKYILAGTRDNVLQARNLINQIEMGIPAETTEGTTTSTIVFSFVDIPEDSIEAIQAIITKLGINVEIMKSPTGPLLIGTPNEVKRATEVIESVLSKRREEVEKTVNKGYAILPKLANLDLGTVKTIASSFSYNLNIIEAAGKVIVIGTQKDVEDFIPVYKELESDGEGKLLTLDKKVAYSELENVIKTLGFSVSIVETQHKIIVFGNPEDVAAIQRLVSELTPEDTEPATTDVLPLKKDIAVLTNVNIETDKLSALLNDMSINVKLYSFNNGLAIIGYPEEIQKAKEIVQHLSGLPSLKTNVYKYIETTEPMNQEFLRTAATSLDLQVTFLFIKENGIIVVGSREDVESMVEFINGLQSQIKEEEFSYALVSRPGIDITNLEQIFEGLGLNLTVHELPDSLVLIGSRADLKKAKSFLEQIQFSSQESAEGTKTTYSLINIPEGFTTTDIQTIVRKIGINVETIPAGTAALLVGEESAITDAKGVISTLSALGKKPAELVEYSYKIITLPIGVTPQELSTFFETIGLNLKTLEISGYVVLVGTDEDIAKGEEAIKALAPKETAEATPVKKEYTTISVPEGFTLESLQTVLRKIGIEVDITVAGDVVVMVGEAESLAKATEVITRLHGLNKRPQISKIEYAVLEAPIGLDLNTVKEALNALNVAAQILKTDDKLIVIGTSGEIEETKNMIELLKPEITEEATKVEEKTYTLVNLPEGLSIEQLQTITRKIGIKTELVGAANTVLVVGSKTEIQKAQNVIATLAKLSTKPEEMVKLSYKIEERETTLTVNELNELLKKVGIAAEGIEVSGKFVLIGPEEEITKAEEVLVAFEKDTPEATETRKVYELVNIPEGFTTTDIQTIVRKIGIDVETIPAGTAALLVGGESAITDAKGVISTLSALGKKPAELVEYSYKVFERPGQIALATLRELLTSVGLDVKAIEIGNSLVLIGTDSNISKAIELLDSLKVDSAETGHQELEYSIVELPENIDPDQLEKVLEVLQISARILQLGDFMIVTGDATNLADAERLIKKVVDSAQATETTVVSNELSYKLITLPPGSSLDELSLIAKTLELKLKIQPIGNQVLIAGDLNEIEYIQDIIEKTAVPEKPEGQRNVKLLQKLPGIDADTLKKYLLSKGIAVSDVFDVDNGYLIFGSDSAVEQAQQLTNYLADSTKRSYEFVEVPENISEELLNTLADSLMVDIGITKVSENTFLISGKTEQILKFKETLSGLYSLKTGTLAYRIIKKPGIQLQQLEEIFSGLDLRVKLLETEQNLVIIGKENDIERANKLIEELTTTYNTSAATETNIVISELPRLPGWTLEQITEYLKAADISLRSLFSYGDKVIGIGFSEQLERAKELLNFLVKDQKTEFTKIEKSLATAEQLKNVVDSMDVSVNIIELENAWLLIGNKNALDKIKGIIEGALTEEKDYQSYIYNVTNVSTELELFMEATFPQVETRVFKNLGVIVLKSKDQEALAKAEELIKQIQSKDVEISPEDNFMVKDGLIYVYAENANLIAVMKRIAKSLGISLMVPEELDETFTLTLEGVTWDTFVAAIQECEPVKVEKVNDIYIVRKKEIVSEAPTDDATGEQIYRVYHNIEELKTLIEFYGGTVYADSVNGILVVKGLPKSRVLELMEQVSGTFTSPKKQVKIETRIVDKSLLDDITKQFSTSLGFEQPNILFSSGSLNLSFSILDSVDFAKLLKNLITGSATITAQLEKSNVDGSIISNPSIVALSGEEARIHIGDTIPILLKKIDPATGNIVEELQYLETGVEMTITPTVKDDGTILLDLYIKVSEPQPYANDLYGEKTREAKTKLVISDGNTLTIGGLVSERENVSVTKLPFFGDLPFIGKLFRAEKTTKEQREMVIFITAKVVAP</sequence>
<dbReference type="Proteomes" id="UP000002382">
    <property type="component" value="Chromosome"/>
</dbReference>
<evidence type="ECO:0000256" key="5">
    <source>
        <dbReference type="SAM" id="Coils"/>
    </source>
</evidence>
<dbReference type="GO" id="GO:0009306">
    <property type="term" value="P:protein secretion"/>
    <property type="evidence" value="ECO:0007669"/>
    <property type="project" value="InterPro"/>
</dbReference>
<evidence type="ECO:0000313" key="7">
    <source>
        <dbReference type="EMBL" id="ACR80542.1"/>
    </source>
</evidence>
<dbReference type="GO" id="GO:0015627">
    <property type="term" value="C:type II protein secretion system complex"/>
    <property type="evidence" value="ECO:0007669"/>
    <property type="project" value="TreeGrafter"/>
</dbReference>
<feature type="domain" description="Type II/III secretion system secretin-like" evidence="6">
    <location>
        <begin position="2470"/>
        <end position="2626"/>
    </location>
</feature>
<dbReference type="KEGG" id="kol:Kole_1860"/>
<keyword evidence="5" id="KW-0175">Coiled coil</keyword>
<organism evidence="7 8">
    <name type="scientific">Kosmotoga olearia (strain ATCC BAA-1733 / DSM 21960 / TBF 19.5.1)</name>
    <dbReference type="NCBI Taxonomy" id="521045"/>
    <lineage>
        <taxon>Bacteria</taxon>
        <taxon>Thermotogati</taxon>
        <taxon>Thermotogota</taxon>
        <taxon>Thermotogae</taxon>
        <taxon>Kosmotogales</taxon>
        <taxon>Kosmotogaceae</taxon>
        <taxon>Kosmotoga</taxon>
    </lineage>
</organism>
<dbReference type="InterPro" id="IPR004846">
    <property type="entry name" value="T2SS/T3SS_dom"/>
</dbReference>
<dbReference type="GO" id="GO:0016020">
    <property type="term" value="C:membrane"/>
    <property type="evidence" value="ECO:0007669"/>
    <property type="project" value="UniProtKB-SubCell"/>
</dbReference>
<gene>
    <name evidence="7" type="ordered locus">Kole_1860</name>
</gene>
<protein>
    <submittedName>
        <fullName evidence="7">Type II and III secretion system protein</fullName>
    </submittedName>
</protein>
<reference evidence="7 8" key="2">
    <citation type="journal article" date="2011" name="J. Bacteriol.">
        <title>Genome Sequence of Kosmotoga olearia Strain TBF 19.5.1, a Thermophilic Bacterium with a Wide Growth Temperature Range, Isolated from the Troll B Oil Platform in the North Sea.</title>
        <authorList>
            <person name="Swithers K.S."/>
            <person name="Dipippo J.L."/>
            <person name="Bruce D.C."/>
            <person name="Detter C."/>
            <person name="Tapia R."/>
            <person name="Han S."/>
            <person name="Goodwin L.A."/>
            <person name="Han J."/>
            <person name="Woyke T."/>
            <person name="Pitluck S."/>
            <person name="Pennacchio L."/>
            <person name="Nolan M."/>
            <person name="Mikhailova N."/>
            <person name="Land M.L."/>
            <person name="Nesbo C.L."/>
            <person name="Gogarten J.P."/>
            <person name="Noll K.M."/>
        </authorList>
    </citation>
    <scope>NUCLEOTIDE SEQUENCE [LARGE SCALE GENOMIC DNA]</scope>
    <source>
        <strain evidence="8">ATCC BAA-1733 / DSM 21960 / TBF 19.5.1</strain>
    </source>
</reference>
<evidence type="ECO:0000256" key="4">
    <source>
        <dbReference type="RuleBase" id="RU004003"/>
    </source>
</evidence>
<keyword evidence="3" id="KW-0472">Membrane</keyword>
<name>C5CGG1_KOSOT</name>
<keyword evidence="8" id="KW-1185">Reference proteome</keyword>
<comment type="similarity">
    <text evidence="4">Belongs to the bacterial secretin family.</text>
</comment>
<dbReference type="STRING" id="521045.Kole_1860"/>
<dbReference type="PANTHER" id="PTHR30332">
    <property type="entry name" value="PROBABLE GENERAL SECRETION PATHWAY PROTEIN D"/>
    <property type="match status" value="1"/>
</dbReference>
<evidence type="ECO:0000313" key="8">
    <source>
        <dbReference type="Proteomes" id="UP000002382"/>
    </source>
</evidence>
<feature type="coiled-coil region" evidence="5">
    <location>
        <begin position="2001"/>
        <end position="2046"/>
    </location>
</feature>
<accession>C5CGG1</accession>
<evidence type="ECO:0000256" key="3">
    <source>
        <dbReference type="ARBA" id="ARBA00023136"/>
    </source>
</evidence>
<proteinExistence type="inferred from homology"/>
<keyword evidence="2" id="KW-0732">Signal</keyword>
<dbReference type="Pfam" id="PF00263">
    <property type="entry name" value="Secretin"/>
    <property type="match status" value="1"/>
</dbReference>